<organism evidence="2 3">
    <name type="scientific">Acidisphaera rubrifaciens HS-AP3</name>
    <dbReference type="NCBI Taxonomy" id="1231350"/>
    <lineage>
        <taxon>Bacteria</taxon>
        <taxon>Pseudomonadati</taxon>
        <taxon>Pseudomonadota</taxon>
        <taxon>Alphaproteobacteria</taxon>
        <taxon>Acetobacterales</taxon>
        <taxon>Acetobacteraceae</taxon>
        <taxon>Acidisphaera</taxon>
    </lineage>
</organism>
<comment type="caution">
    <text evidence="2">The sequence shown here is derived from an EMBL/GenBank/DDBJ whole genome shotgun (WGS) entry which is preliminary data.</text>
</comment>
<name>A0A0D6P979_9PROT</name>
<dbReference type="Proteomes" id="UP000032680">
    <property type="component" value="Unassembled WGS sequence"/>
</dbReference>
<proteinExistence type="predicted"/>
<feature type="transmembrane region" description="Helical" evidence="1">
    <location>
        <begin position="63"/>
        <end position="85"/>
    </location>
</feature>
<accession>A0A0D6P979</accession>
<keyword evidence="1" id="KW-0472">Membrane</keyword>
<protein>
    <recommendedName>
        <fullName evidence="4">DUF4239 domain-containing protein</fullName>
    </recommendedName>
</protein>
<evidence type="ECO:0000313" key="3">
    <source>
        <dbReference type="Proteomes" id="UP000032680"/>
    </source>
</evidence>
<keyword evidence="3" id="KW-1185">Reference proteome</keyword>
<evidence type="ECO:0000256" key="1">
    <source>
        <dbReference type="SAM" id="Phobius"/>
    </source>
</evidence>
<gene>
    <name evidence="2" type="ORF">Asru_0304_06</name>
</gene>
<dbReference type="AlphaFoldDB" id="A0A0D6P979"/>
<feature type="transmembrane region" description="Helical" evidence="1">
    <location>
        <begin position="20"/>
        <end position="42"/>
    </location>
</feature>
<evidence type="ECO:0008006" key="4">
    <source>
        <dbReference type="Google" id="ProtNLM"/>
    </source>
</evidence>
<reference evidence="2 3" key="1">
    <citation type="submission" date="2012-11" db="EMBL/GenBank/DDBJ databases">
        <title>Whole genome sequence of Acidisphaera rubrifaciens HS-AP3.</title>
        <authorList>
            <person name="Azuma Y."/>
            <person name="Higashiura N."/>
            <person name="Hirakawa H."/>
            <person name="Matsushita K."/>
        </authorList>
    </citation>
    <scope>NUCLEOTIDE SEQUENCE [LARGE SCALE GENOMIC DNA]</scope>
    <source>
        <strain evidence="2 3">HS-AP3</strain>
    </source>
</reference>
<dbReference type="Pfam" id="PF14023">
    <property type="entry name" value="Bestrophin-like"/>
    <property type="match status" value="1"/>
</dbReference>
<evidence type="ECO:0000313" key="2">
    <source>
        <dbReference type="EMBL" id="GAN77419.1"/>
    </source>
</evidence>
<dbReference type="InterPro" id="IPR025333">
    <property type="entry name" value="DUF4239"/>
</dbReference>
<feature type="transmembrane region" description="Helical" evidence="1">
    <location>
        <begin position="229"/>
        <end position="249"/>
    </location>
</feature>
<dbReference type="EMBL" id="BANB01000304">
    <property type="protein sequence ID" value="GAN77419.1"/>
    <property type="molecule type" value="Genomic_DNA"/>
</dbReference>
<keyword evidence="1" id="KW-1133">Transmembrane helix</keyword>
<sequence>MGPAPMASAMHMAVHPETVYAHSAVVLAGFIIGIAVLGAVIIETCTRSFISTASRRAHTDVAAAMLGTIGTTYAVLLALVATVAWEGYNHAAVATQDEVTAIASVLLATDGLDAHDAAPVRAGLIAYTRGVIEDEWPAQAAGMLPALVSPVITRINLLCADLQPATAAATNIQSRLLSAVTRLAEARSMRLHLAGVTLPGIVWTTLLFGGLLTICAGSFVAAPSLRSHLVMSSVLALSGAMVLVLIVALSSPFRGAFALSSAPYAEVLAALTPPPRG</sequence>
<keyword evidence="1" id="KW-0812">Transmembrane</keyword>
<feature type="transmembrane region" description="Helical" evidence="1">
    <location>
        <begin position="201"/>
        <end position="222"/>
    </location>
</feature>